<dbReference type="AlphaFoldDB" id="I4B462"/>
<gene>
    <name evidence="4 6" type="primary">rplM</name>
    <name evidence="7" type="ordered locus">Turpa_1421</name>
</gene>
<dbReference type="EMBL" id="CP002959">
    <property type="protein sequence ID" value="AFM12069.1"/>
    <property type="molecule type" value="Genomic_DNA"/>
</dbReference>
<dbReference type="GO" id="GO:0022625">
    <property type="term" value="C:cytosolic large ribosomal subunit"/>
    <property type="evidence" value="ECO:0007669"/>
    <property type="project" value="TreeGrafter"/>
</dbReference>
<dbReference type="InterPro" id="IPR036899">
    <property type="entry name" value="Ribosomal_uL13_sf"/>
</dbReference>
<dbReference type="HOGENOM" id="CLU_082184_2_2_12"/>
<comment type="similarity">
    <text evidence="1 4 5">Belongs to the universal ribosomal protein uL13 family.</text>
</comment>
<dbReference type="Pfam" id="PF00572">
    <property type="entry name" value="Ribosomal_L13"/>
    <property type="match status" value="1"/>
</dbReference>
<dbReference type="GO" id="GO:0003729">
    <property type="term" value="F:mRNA binding"/>
    <property type="evidence" value="ECO:0007669"/>
    <property type="project" value="TreeGrafter"/>
</dbReference>
<dbReference type="KEGG" id="tpx:Turpa_1421"/>
<evidence type="ECO:0000256" key="2">
    <source>
        <dbReference type="ARBA" id="ARBA00022980"/>
    </source>
</evidence>
<accession>I4B462</accession>
<evidence type="ECO:0000256" key="6">
    <source>
        <dbReference type="RuleBase" id="RU003878"/>
    </source>
</evidence>
<dbReference type="STRING" id="869212.Turpa_1421"/>
<evidence type="ECO:0000313" key="7">
    <source>
        <dbReference type="EMBL" id="AFM12069.1"/>
    </source>
</evidence>
<dbReference type="Gene3D" id="3.90.1180.10">
    <property type="entry name" value="Ribosomal protein L13"/>
    <property type="match status" value="1"/>
</dbReference>
<comment type="function">
    <text evidence="4 6">This protein is one of the early assembly proteins of the 50S ribosomal subunit, although it is not seen to bind rRNA by itself. It is important during the early stages of 50S assembly.</text>
</comment>
<dbReference type="NCBIfam" id="TIGR01066">
    <property type="entry name" value="rplM_bact"/>
    <property type="match status" value="1"/>
</dbReference>
<organism evidence="7 8">
    <name type="scientific">Turneriella parva (strain ATCC BAA-1111 / DSM 21527 / NCTC 11395 / H)</name>
    <name type="common">Leptospira parva</name>
    <dbReference type="NCBI Taxonomy" id="869212"/>
    <lineage>
        <taxon>Bacteria</taxon>
        <taxon>Pseudomonadati</taxon>
        <taxon>Spirochaetota</taxon>
        <taxon>Spirochaetia</taxon>
        <taxon>Leptospirales</taxon>
        <taxon>Leptospiraceae</taxon>
        <taxon>Turneriella</taxon>
    </lineage>
</organism>
<dbReference type="Proteomes" id="UP000006048">
    <property type="component" value="Chromosome"/>
</dbReference>
<keyword evidence="8" id="KW-1185">Reference proteome</keyword>
<evidence type="ECO:0000256" key="3">
    <source>
        <dbReference type="ARBA" id="ARBA00023274"/>
    </source>
</evidence>
<evidence type="ECO:0000313" key="8">
    <source>
        <dbReference type="Proteomes" id="UP000006048"/>
    </source>
</evidence>
<dbReference type="GO" id="GO:0006412">
    <property type="term" value="P:translation"/>
    <property type="evidence" value="ECO:0007669"/>
    <property type="project" value="UniProtKB-UniRule"/>
</dbReference>
<keyword evidence="2 4" id="KW-0689">Ribosomal protein</keyword>
<evidence type="ECO:0000256" key="5">
    <source>
        <dbReference type="RuleBase" id="RU003877"/>
    </source>
</evidence>
<dbReference type="RefSeq" id="WP_014802583.1">
    <property type="nucleotide sequence ID" value="NC_018020.1"/>
</dbReference>
<evidence type="ECO:0000256" key="1">
    <source>
        <dbReference type="ARBA" id="ARBA00006227"/>
    </source>
</evidence>
<dbReference type="SUPFAM" id="SSF52161">
    <property type="entry name" value="Ribosomal protein L13"/>
    <property type="match status" value="1"/>
</dbReference>
<dbReference type="InterPro" id="IPR005822">
    <property type="entry name" value="Ribosomal_uL13"/>
</dbReference>
<dbReference type="GO" id="GO:0017148">
    <property type="term" value="P:negative regulation of translation"/>
    <property type="evidence" value="ECO:0007669"/>
    <property type="project" value="TreeGrafter"/>
</dbReference>
<reference evidence="7 8" key="1">
    <citation type="submission" date="2012-06" db="EMBL/GenBank/DDBJ databases">
        <title>The complete chromosome of genome of Turneriella parva DSM 21527.</title>
        <authorList>
            <consortium name="US DOE Joint Genome Institute (JGI-PGF)"/>
            <person name="Lucas S."/>
            <person name="Han J."/>
            <person name="Lapidus A."/>
            <person name="Bruce D."/>
            <person name="Goodwin L."/>
            <person name="Pitluck S."/>
            <person name="Peters L."/>
            <person name="Kyrpides N."/>
            <person name="Mavromatis K."/>
            <person name="Ivanova N."/>
            <person name="Mikhailova N."/>
            <person name="Chertkov O."/>
            <person name="Detter J.C."/>
            <person name="Tapia R."/>
            <person name="Han C."/>
            <person name="Land M."/>
            <person name="Hauser L."/>
            <person name="Markowitz V."/>
            <person name="Cheng J.-F."/>
            <person name="Hugenholtz P."/>
            <person name="Woyke T."/>
            <person name="Wu D."/>
            <person name="Gronow S."/>
            <person name="Wellnitz S."/>
            <person name="Brambilla E."/>
            <person name="Klenk H.-P."/>
            <person name="Eisen J.A."/>
        </authorList>
    </citation>
    <scope>NUCLEOTIDE SEQUENCE [LARGE SCALE GENOMIC DNA]</scope>
    <source>
        <strain evidence="8">ATCC BAA-1111 / DSM 21527 / NCTC 11395 / H</strain>
    </source>
</reference>
<sequence length="146" mass="16427">MDPLKGQRTHFPKRAELTHKWVVVDAKDAILGRVSTKIASLLMGKNKTNYQPGQLVGDHVVVINASQVKVSGNKEAEKEYIWHSRYYGGMKTRSYKKQMEIAPDQAVLLTVKGMLPKTKYGRKLLTRVRVFAGAEHNLQGQQPVAK</sequence>
<comment type="subunit">
    <text evidence="4">Part of the 50S ribosomal subunit.</text>
</comment>
<dbReference type="CDD" id="cd00392">
    <property type="entry name" value="Ribosomal_L13"/>
    <property type="match status" value="1"/>
</dbReference>
<protein>
    <recommendedName>
        <fullName evidence="4">Large ribosomal subunit protein uL13</fullName>
    </recommendedName>
</protein>
<dbReference type="OrthoDB" id="9801330at2"/>
<dbReference type="InterPro" id="IPR005823">
    <property type="entry name" value="Ribosomal_uL13_bac-type"/>
</dbReference>
<keyword evidence="3 4" id="KW-0687">Ribonucleoprotein</keyword>
<dbReference type="HAMAP" id="MF_01366">
    <property type="entry name" value="Ribosomal_uL13"/>
    <property type="match status" value="1"/>
</dbReference>
<dbReference type="PROSITE" id="PS00783">
    <property type="entry name" value="RIBOSOMAL_L13"/>
    <property type="match status" value="1"/>
</dbReference>
<evidence type="ECO:0000256" key="4">
    <source>
        <dbReference type="HAMAP-Rule" id="MF_01366"/>
    </source>
</evidence>
<dbReference type="PANTHER" id="PTHR11545">
    <property type="entry name" value="RIBOSOMAL PROTEIN L13"/>
    <property type="match status" value="1"/>
</dbReference>
<proteinExistence type="inferred from homology"/>
<name>I4B462_TURPD</name>
<dbReference type="PANTHER" id="PTHR11545:SF2">
    <property type="entry name" value="LARGE RIBOSOMAL SUBUNIT PROTEIN UL13M"/>
    <property type="match status" value="1"/>
</dbReference>
<dbReference type="GO" id="GO:0003735">
    <property type="term" value="F:structural constituent of ribosome"/>
    <property type="evidence" value="ECO:0007669"/>
    <property type="project" value="InterPro"/>
</dbReference>
<dbReference type="InterPro" id="IPR023563">
    <property type="entry name" value="Ribosomal_uL13_CS"/>
</dbReference>
<dbReference type="PIRSF" id="PIRSF002181">
    <property type="entry name" value="Ribosomal_L13"/>
    <property type="match status" value="1"/>
</dbReference>